<sequence length="137" mass="16671">NEIPNYGGETDFWQLNFHNDNVSWSTINKEINDIPWHILFNEKNTETCINILLSCLLMLCIKLIPRKKPRIKSKIPRERKKLLNRMKMLKREQHRTYSKLKEKMLEKKIHQTETMLIHHRGGRKKDEREESNRKHEK</sequence>
<name>A0AAV2RAA3_MEGNR</name>
<evidence type="ECO:0000256" key="1">
    <source>
        <dbReference type="SAM" id="MobiDB-lite"/>
    </source>
</evidence>
<feature type="non-terminal residue" evidence="2">
    <location>
        <position position="1"/>
    </location>
</feature>
<proteinExistence type="predicted"/>
<accession>A0AAV2RAA3</accession>
<dbReference type="Proteomes" id="UP001497623">
    <property type="component" value="Unassembled WGS sequence"/>
</dbReference>
<comment type="caution">
    <text evidence="2">The sequence shown here is derived from an EMBL/GenBank/DDBJ whole genome shotgun (WGS) entry which is preliminary data.</text>
</comment>
<reference evidence="2 3" key="1">
    <citation type="submission" date="2024-05" db="EMBL/GenBank/DDBJ databases">
        <authorList>
            <person name="Wallberg A."/>
        </authorList>
    </citation>
    <scope>NUCLEOTIDE SEQUENCE [LARGE SCALE GENOMIC DNA]</scope>
</reference>
<dbReference type="EMBL" id="CAXKWB010018956">
    <property type="protein sequence ID" value="CAL4121544.1"/>
    <property type="molecule type" value="Genomic_DNA"/>
</dbReference>
<keyword evidence="3" id="KW-1185">Reference proteome</keyword>
<dbReference type="AlphaFoldDB" id="A0AAV2RAA3"/>
<feature type="region of interest" description="Disordered" evidence="1">
    <location>
        <begin position="111"/>
        <end position="137"/>
    </location>
</feature>
<organism evidence="2 3">
    <name type="scientific">Meganyctiphanes norvegica</name>
    <name type="common">Northern krill</name>
    <name type="synonym">Thysanopoda norvegica</name>
    <dbReference type="NCBI Taxonomy" id="48144"/>
    <lineage>
        <taxon>Eukaryota</taxon>
        <taxon>Metazoa</taxon>
        <taxon>Ecdysozoa</taxon>
        <taxon>Arthropoda</taxon>
        <taxon>Crustacea</taxon>
        <taxon>Multicrustacea</taxon>
        <taxon>Malacostraca</taxon>
        <taxon>Eumalacostraca</taxon>
        <taxon>Eucarida</taxon>
        <taxon>Euphausiacea</taxon>
        <taxon>Euphausiidae</taxon>
        <taxon>Meganyctiphanes</taxon>
    </lineage>
</organism>
<feature type="compositionally biased region" description="Basic and acidic residues" evidence="1">
    <location>
        <begin position="124"/>
        <end position="137"/>
    </location>
</feature>
<evidence type="ECO:0000313" key="2">
    <source>
        <dbReference type="EMBL" id="CAL4121544.1"/>
    </source>
</evidence>
<evidence type="ECO:0000313" key="3">
    <source>
        <dbReference type="Proteomes" id="UP001497623"/>
    </source>
</evidence>
<protein>
    <submittedName>
        <fullName evidence="2">Uncharacterized protein</fullName>
    </submittedName>
</protein>
<gene>
    <name evidence="2" type="ORF">MNOR_LOCUS22477</name>
</gene>